<dbReference type="Gene3D" id="3.90.550.10">
    <property type="entry name" value="Spore Coat Polysaccharide Biosynthesis Protein SpsA, Chain A"/>
    <property type="match status" value="1"/>
</dbReference>
<keyword evidence="1" id="KW-0812">Transmembrane</keyword>
<dbReference type="Pfam" id="PF00535">
    <property type="entry name" value="Glycos_transf_2"/>
    <property type="match status" value="1"/>
</dbReference>
<accession>A0A1F7WR65</accession>
<gene>
    <name evidence="3" type="ORF">A2125_00730</name>
</gene>
<dbReference type="Proteomes" id="UP000178812">
    <property type="component" value="Unassembled WGS sequence"/>
</dbReference>
<dbReference type="PANTHER" id="PTHR43630:SF2">
    <property type="entry name" value="GLYCOSYLTRANSFERASE"/>
    <property type="match status" value="1"/>
</dbReference>
<evidence type="ECO:0000256" key="1">
    <source>
        <dbReference type="SAM" id="Phobius"/>
    </source>
</evidence>
<dbReference type="CDD" id="cd02511">
    <property type="entry name" value="Beta4Glucosyltransferase"/>
    <property type="match status" value="1"/>
</dbReference>
<dbReference type="SUPFAM" id="SSF53448">
    <property type="entry name" value="Nucleotide-diphospho-sugar transferases"/>
    <property type="match status" value="1"/>
</dbReference>
<comment type="caution">
    <text evidence="3">The sequence shown here is derived from an EMBL/GenBank/DDBJ whole genome shotgun (WGS) entry which is preliminary data.</text>
</comment>
<sequence length="248" mass="28766">MSLSVVILTKNEEKNISSCLKNVDFCDEIIVIDDNSTDKTVEIAKKVGAKVFRRVLNGDFSAQRNFGLAKASSKWILFLDADERVSRELAEEINQLMNDSFVRIKGFFIRRLDFLWGRSLKHGEAGNTKLLRLTLKTAGQWERRVHEKLVIAGRVKSLKYPIEHYPHQTLQEFIKHINFWSDLHAKANREEGKKSNPVKIILMPSVHFVKNFVFKFGFLDGTRGFVFALVMSFHSFLGWTKLWMMQKK</sequence>
<dbReference type="AlphaFoldDB" id="A0A1F7WR65"/>
<evidence type="ECO:0000259" key="2">
    <source>
        <dbReference type="Pfam" id="PF00535"/>
    </source>
</evidence>
<keyword evidence="1" id="KW-1133">Transmembrane helix</keyword>
<dbReference type="InterPro" id="IPR029044">
    <property type="entry name" value="Nucleotide-diphossugar_trans"/>
</dbReference>
<evidence type="ECO:0000313" key="3">
    <source>
        <dbReference type="EMBL" id="OGM05284.1"/>
    </source>
</evidence>
<proteinExistence type="predicted"/>
<protein>
    <recommendedName>
        <fullName evidence="2">Glycosyltransferase 2-like domain-containing protein</fullName>
    </recommendedName>
</protein>
<feature type="domain" description="Glycosyltransferase 2-like" evidence="2">
    <location>
        <begin position="4"/>
        <end position="99"/>
    </location>
</feature>
<keyword evidence="1" id="KW-0472">Membrane</keyword>
<evidence type="ECO:0000313" key="4">
    <source>
        <dbReference type="Proteomes" id="UP000178812"/>
    </source>
</evidence>
<name>A0A1F7WR65_9BACT</name>
<dbReference type="InterPro" id="IPR001173">
    <property type="entry name" value="Glyco_trans_2-like"/>
</dbReference>
<dbReference type="EMBL" id="MGFM01000041">
    <property type="protein sequence ID" value="OGM05284.1"/>
    <property type="molecule type" value="Genomic_DNA"/>
</dbReference>
<feature type="transmembrane region" description="Helical" evidence="1">
    <location>
        <begin position="225"/>
        <end position="244"/>
    </location>
</feature>
<organism evidence="3 4">
    <name type="scientific">Candidatus Woesebacteria bacterium GWB1_43_5</name>
    <dbReference type="NCBI Taxonomy" id="1802474"/>
    <lineage>
        <taxon>Bacteria</taxon>
        <taxon>Candidatus Woeseibacteriota</taxon>
    </lineage>
</organism>
<reference evidence="3 4" key="1">
    <citation type="journal article" date="2016" name="Nat. Commun.">
        <title>Thousands of microbial genomes shed light on interconnected biogeochemical processes in an aquifer system.</title>
        <authorList>
            <person name="Anantharaman K."/>
            <person name="Brown C.T."/>
            <person name="Hug L.A."/>
            <person name="Sharon I."/>
            <person name="Castelle C.J."/>
            <person name="Probst A.J."/>
            <person name="Thomas B.C."/>
            <person name="Singh A."/>
            <person name="Wilkins M.J."/>
            <person name="Karaoz U."/>
            <person name="Brodie E.L."/>
            <person name="Williams K.H."/>
            <person name="Hubbard S.S."/>
            <person name="Banfield J.F."/>
        </authorList>
    </citation>
    <scope>NUCLEOTIDE SEQUENCE [LARGE SCALE GENOMIC DNA]</scope>
</reference>
<dbReference type="PANTHER" id="PTHR43630">
    <property type="entry name" value="POLY-BETA-1,6-N-ACETYL-D-GLUCOSAMINE SYNTHASE"/>
    <property type="match status" value="1"/>
</dbReference>